<gene>
    <name evidence="1" type="ORF">PS691_04468</name>
</gene>
<organism evidence="1 2">
    <name type="scientific">Pseudomonas fluorescens</name>
    <dbReference type="NCBI Taxonomy" id="294"/>
    <lineage>
        <taxon>Bacteria</taxon>
        <taxon>Pseudomonadati</taxon>
        <taxon>Pseudomonadota</taxon>
        <taxon>Gammaproteobacteria</taxon>
        <taxon>Pseudomonadales</taxon>
        <taxon>Pseudomonadaceae</taxon>
        <taxon>Pseudomonas</taxon>
    </lineage>
</organism>
<name>A0A5E7EDB9_PSEFL</name>
<evidence type="ECO:0000313" key="1">
    <source>
        <dbReference type="EMBL" id="VVO24770.1"/>
    </source>
</evidence>
<sequence length="187" mass="20778">MSVIVVSVPTQAFFVLSVFHTGRIIFRFGDVSLAVSNLDMHALFVLGDLRAKLVKQFQSRFVYITEQTAEGIYIAEIDTETALVVDDKPRLELKVGDHFRAAVLPSREGGKFEIKFREIKLTVYGLGEYAFVTTADGHAILFKEGQTVVTVFATNEQLQGGLTKTLKAITTKAAKWRKGELTFKASE</sequence>
<dbReference type="EMBL" id="CABVHQ010000056">
    <property type="protein sequence ID" value="VVO24770.1"/>
    <property type="molecule type" value="Genomic_DNA"/>
</dbReference>
<dbReference type="AlphaFoldDB" id="A0A5E7EDB9"/>
<accession>A0A5E7EDB9</accession>
<protein>
    <submittedName>
        <fullName evidence="1">Uncharacterized protein</fullName>
    </submittedName>
</protein>
<evidence type="ECO:0000313" key="2">
    <source>
        <dbReference type="Proteomes" id="UP000337909"/>
    </source>
</evidence>
<proteinExistence type="predicted"/>
<dbReference type="Proteomes" id="UP000337909">
    <property type="component" value="Unassembled WGS sequence"/>
</dbReference>
<reference evidence="1 2" key="1">
    <citation type="submission" date="2019-09" db="EMBL/GenBank/DDBJ databases">
        <authorList>
            <person name="Chandra G."/>
            <person name="Truman W A."/>
        </authorList>
    </citation>
    <scope>NUCLEOTIDE SEQUENCE [LARGE SCALE GENOMIC DNA]</scope>
    <source>
        <strain evidence="1">PS691</strain>
    </source>
</reference>